<dbReference type="EMBL" id="DVIU01000131">
    <property type="protein sequence ID" value="HIS36276.1"/>
    <property type="molecule type" value="Genomic_DNA"/>
</dbReference>
<evidence type="ECO:0000313" key="1">
    <source>
        <dbReference type="EMBL" id="HIS36276.1"/>
    </source>
</evidence>
<name>A0A9D1JMT7_9BACT</name>
<proteinExistence type="predicted"/>
<reference evidence="1" key="2">
    <citation type="journal article" date="2021" name="PeerJ">
        <title>Extensive microbial diversity within the chicken gut microbiome revealed by metagenomics and culture.</title>
        <authorList>
            <person name="Gilroy R."/>
            <person name="Ravi A."/>
            <person name="Getino M."/>
            <person name="Pursley I."/>
            <person name="Horton D.L."/>
            <person name="Alikhan N.F."/>
            <person name="Baker D."/>
            <person name="Gharbi K."/>
            <person name="Hall N."/>
            <person name="Watson M."/>
            <person name="Adriaenssens E.M."/>
            <person name="Foster-Nyarko E."/>
            <person name="Jarju S."/>
            <person name="Secka A."/>
            <person name="Antonio M."/>
            <person name="Oren A."/>
            <person name="Chaudhuri R.R."/>
            <person name="La Ragione R."/>
            <person name="Hildebrand F."/>
            <person name="Pallen M.J."/>
        </authorList>
    </citation>
    <scope>NUCLEOTIDE SEQUENCE</scope>
    <source>
        <strain evidence="1">6276</strain>
    </source>
</reference>
<evidence type="ECO:0000313" key="2">
    <source>
        <dbReference type="Proteomes" id="UP000823928"/>
    </source>
</evidence>
<dbReference type="Proteomes" id="UP000823928">
    <property type="component" value="Unassembled WGS sequence"/>
</dbReference>
<organism evidence="1 2">
    <name type="scientific">Candidatus Scatousia excrementigallinarum</name>
    <dbReference type="NCBI Taxonomy" id="2840935"/>
    <lineage>
        <taxon>Bacteria</taxon>
        <taxon>Candidatus Scatousia</taxon>
    </lineage>
</organism>
<comment type="caution">
    <text evidence="1">The sequence shown here is derived from an EMBL/GenBank/DDBJ whole genome shotgun (WGS) entry which is preliminary data.</text>
</comment>
<protein>
    <recommendedName>
        <fullName evidence="3">Tail fiber protein</fullName>
    </recommendedName>
</protein>
<dbReference type="AlphaFoldDB" id="A0A9D1JMT7"/>
<accession>A0A9D1JMT7</accession>
<evidence type="ECO:0008006" key="3">
    <source>
        <dbReference type="Google" id="ProtNLM"/>
    </source>
</evidence>
<reference evidence="1" key="1">
    <citation type="submission" date="2020-10" db="EMBL/GenBank/DDBJ databases">
        <authorList>
            <person name="Gilroy R."/>
        </authorList>
    </citation>
    <scope>NUCLEOTIDE SEQUENCE</scope>
    <source>
        <strain evidence="1">6276</strain>
    </source>
</reference>
<sequence>MDFKDRSPKYPGRVKLTPVSGQANVYDMTLQDDASVVGTPLNAATLDAFKQEIIDYVNDNPGQQGEKGEQGNPGEVIDKKTLLVGSNEVNRAGWYKLGSVEFSNQIYMDYHAKILITKTFERINGVIMPSGLIGINMRYGGDGWENVFIKWEDLRGINPDYICYTLSGQVFTLYGYIPDQCDFYRVDILAESNRDGYTTLFKPVVAYGGVSQTRARTTVPVSAKYPERDYTRFYSWVHNGECKEDSVTVCTKSMHGLNNVRGAIVIPISNVTDGGALEKYDNFATGNVKYGVFVQNNTVYVAIDVGTFKYGFYCLIYGE</sequence>
<gene>
    <name evidence="1" type="ORF">IAC10_06555</name>
</gene>